<sequence length="189" mass="21845">MYGKLNKVALKQDKSRENIIFLEFTELGSAERVISELNGKPLTESAIRRLVWPVELKDAKEPQIYCYKDSDFVGAEELDLSDIYQNMPFLKSERLRVSFIAEKQFLPTLFIKGLNQYHTEDQIKNMIEEMVGIGTVSFVKIDQSNYGRKIFRAARVAMKNKKYGDIVIERGEELEPLTVGWYIPKAKRG</sequence>
<dbReference type="SUPFAM" id="SSF54928">
    <property type="entry name" value="RNA-binding domain, RBD"/>
    <property type="match status" value="1"/>
</dbReference>
<dbReference type="Proteomes" id="UP000324800">
    <property type="component" value="Unassembled WGS sequence"/>
</dbReference>
<evidence type="ECO:0008006" key="3">
    <source>
        <dbReference type="Google" id="ProtNLM"/>
    </source>
</evidence>
<dbReference type="InterPro" id="IPR035979">
    <property type="entry name" value="RBD_domain_sf"/>
</dbReference>
<comment type="caution">
    <text evidence="1">The sequence shown here is derived from an EMBL/GenBank/DDBJ whole genome shotgun (WGS) entry which is preliminary data.</text>
</comment>
<gene>
    <name evidence="1" type="ORF">EZS28_024354</name>
</gene>
<accession>A0A5J4VCC9</accession>
<dbReference type="EMBL" id="SNRW01008088">
    <property type="protein sequence ID" value="KAA6380121.1"/>
    <property type="molecule type" value="Genomic_DNA"/>
</dbReference>
<evidence type="ECO:0000313" key="2">
    <source>
        <dbReference type="Proteomes" id="UP000324800"/>
    </source>
</evidence>
<dbReference type="AlphaFoldDB" id="A0A5J4VCC9"/>
<dbReference type="GO" id="GO:0003676">
    <property type="term" value="F:nucleic acid binding"/>
    <property type="evidence" value="ECO:0007669"/>
    <property type="project" value="InterPro"/>
</dbReference>
<protein>
    <recommendedName>
        <fullName evidence="3">RRM domain-containing protein</fullName>
    </recommendedName>
</protein>
<proteinExistence type="predicted"/>
<evidence type="ECO:0000313" key="1">
    <source>
        <dbReference type="EMBL" id="KAA6380121.1"/>
    </source>
</evidence>
<reference evidence="1 2" key="1">
    <citation type="submission" date="2019-03" db="EMBL/GenBank/DDBJ databases">
        <title>Single cell metagenomics reveals metabolic interactions within the superorganism composed of flagellate Streblomastix strix and complex community of Bacteroidetes bacteria on its surface.</title>
        <authorList>
            <person name="Treitli S.C."/>
            <person name="Kolisko M."/>
            <person name="Husnik F."/>
            <person name="Keeling P."/>
            <person name="Hampl V."/>
        </authorList>
    </citation>
    <scope>NUCLEOTIDE SEQUENCE [LARGE SCALE GENOMIC DNA]</scope>
    <source>
        <strain evidence="1">ST1C</strain>
    </source>
</reference>
<name>A0A5J4VCC9_9EUKA</name>
<organism evidence="1 2">
    <name type="scientific">Streblomastix strix</name>
    <dbReference type="NCBI Taxonomy" id="222440"/>
    <lineage>
        <taxon>Eukaryota</taxon>
        <taxon>Metamonada</taxon>
        <taxon>Preaxostyla</taxon>
        <taxon>Oxymonadida</taxon>
        <taxon>Streblomastigidae</taxon>
        <taxon>Streblomastix</taxon>
    </lineage>
</organism>